<evidence type="ECO:0000313" key="3">
    <source>
        <dbReference type="EMBL" id="KAH3811344.1"/>
    </source>
</evidence>
<organism evidence="3 4">
    <name type="scientific">Dreissena polymorpha</name>
    <name type="common">Zebra mussel</name>
    <name type="synonym">Mytilus polymorpha</name>
    <dbReference type="NCBI Taxonomy" id="45954"/>
    <lineage>
        <taxon>Eukaryota</taxon>
        <taxon>Metazoa</taxon>
        <taxon>Spiralia</taxon>
        <taxon>Lophotrochozoa</taxon>
        <taxon>Mollusca</taxon>
        <taxon>Bivalvia</taxon>
        <taxon>Autobranchia</taxon>
        <taxon>Heteroconchia</taxon>
        <taxon>Euheterodonta</taxon>
        <taxon>Imparidentia</taxon>
        <taxon>Neoheterodontei</taxon>
        <taxon>Myida</taxon>
        <taxon>Dreissenoidea</taxon>
        <taxon>Dreissenidae</taxon>
        <taxon>Dreissena</taxon>
    </lineage>
</organism>
<dbReference type="Proteomes" id="UP000828390">
    <property type="component" value="Unassembled WGS sequence"/>
</dbReference>
<feature type="region of interest" description="Disordered" evidence="2">
    <location>
        <begin position="94"/>
        <end position="125"/>
    </location>
</feature>
<feature type="compositionally biased region" description="Low complexity" evidence="2">
    <location>
        <begin position="102"/>
        <end position="114"/>
    </location>
</feature>
<name>A0A9D4G6B6_DREPO</name>
<evidence type="ECO:0000256" key="1">
    <source>
        <dbReference type="SAM" id="Coils"/>
    </source>
</evidence>
<keyword evidence="4" id="KW-1185">Reference proteome</keyword>
<dbReference type="EMBL" id="JAIWYP010000006">
    <property type="protein sequence ID" value="KAH3811344.1"/>
    <property type="molecule type" value="Genomic_DNA"/>
</dbReference>
<accession>A0A9D4G6B6</accession>
<comment type="caution">
    <text evidence="3">The sequence shown here is derived from an EMBL/GenBank/DDBJ whole genome shotgun (WGS) entry which is preliminary data.</text>
</comment>
<evidence type="ECO:0000256" key="2">
    <source>
        <dbReference type="SAM" id="MobiDB-lite"/>
    </source>
</evidence>
<reference evidence="3" key="2">
    <citation type="submission" date="2020-11" db="EMBL/GenBank/DDBJ databases">
        <authorList>
            <person name="McCartney M.A."/>
            <person name="Auch B."/>
            <person name="Kono T."/>
            <person name="Mallez S."/>
            <person name="Becker A."/>
            <person name="Gohl D.M."/>
            <person name="Silverstein K.A.T."/>
            <person name="Koren S."/>
            <person name="Bechman K.B."/>
            <person name="Herman A."/>
            <person name="Abrahante J.E."/>
            <person name="Garbe J."/>
        </authorList>
    </citation>
    <scope>NUCLEOTIDE SEQUENCE</scope>
    <source>
        <strain evidence="3">Duluth1</strain>
        <tissue evidence="3">Whole animal</tissue>
    </source>
</reference>
<evidence type="ECO:0000313" key="4">
    <source>
        <dbReference type="Proteomes" id="UP000828390"/>
    </source>
</evidence>
<feature type="coiled-coil region" evidence="1">
    <location>
        <begin position="253"/>
        <end position="313"/>
    </location>
</feature>
<gene>
    <name evidence="3" type="ORF">DPMN_139755</name>
</gene>
<keyword evidence="1" id="KW-0175">Coiled coil</keyword>
<proteinExistence type="predicted"/>
<sequence length="352" mass="40818">MPGKKLGHGNYCARFFVCKYTQNSMSNHGEWKDWVGELFEPAFGATIEDLVAGEDEPKNKPRVKHMSVHDPEAIRKVYERVHMMAILDEEMRAQKKEPPGAQKQQQQLQQQKQQRPIEVKAPESGTLASIASPSVAEESSCIWDSAEIGVLRQAYRKLKEDSIESMVHVRETMKRNEDLEKHVVEQKHIIASQKVKLSEAKIANKRLKIHVDSLTEEVKYLTAKTGAMEEVIREVKTEHSDMVKEMHENRVTTDKERMERERIKLKLDLLKREALAEKLAAEDKIRTQCRKAIHDLKEEVKKLEKELMEEKEKRLVTEKGLKHLRNHFSSLSVQDIMPHNAVDRDQIGFIQY</sequence>
<dbReference type="AlphaFoldDB" id="A0A9D4G6B6"/>
<protein>
    <submittedName>
        <fullName evidence="3">Uncharacterized protein</fullName>
    </submittedName>
</protein>
<reference evidence="3" key="1">
    <citation type="journal article" date="2019" name="bioRxiv">
        <title>The Genome of the Zebra Mussel, Dreissena polymorpha: A Resource for Invasive Species Research.</title>
        <authorList>
            <person name="McCartney M.A."/>
            <person name="Auch B."/>
            <person name="Kono T."/>
            <person name="Mallez S."/>
            <person name="Zhang Y."/>
            <person name="Obille A."/>
            <person name="Becker A."/>
            <person name="Abrahante J.E."/>
            <person name="Garbe J."/>
            <person name="Badalamenti J.P."/>
            <person name="Herman A."/>
            <person name="Mangelson H."/>
            <person name="Liachko I."/>
            <person name="Sullivan S."/>
            <person name="Sone E.D."/>
            <person name="Koren S."/>
            <person name="Silverstein K.A.T."/>
            <person name="Beckman K.B."/>
            <person name="Gohl D.M."/>
        </authorList>
    </citation>
    <scope>NUCLEOTIDE SEQUENCE</scope>
    <source>
        <strain evidence="3">Duluth1</strain>
        <tissue evidence="3">Whole animal</tissue>
    </source>
</reference>